<dbReference type="Pfam" id="PF00887">
    <property type="entry name" value="ACBP"/>
    <property type="match status" value="1"/>
</dbReference>
<dbReference type="SUPFAM" id="SSF53474">
    <property type="entry name" value="alpha/beta-Hydrolases"/>
    <property type="match status" value="1"/>
</dbReference>
<feature type="domain" description="ACB" evidence="3">
    <location>
        <begin position="1"/>
        <end position="86"/>
    </location>
</feature>
<feature type="transmembrane region" description="Helical" evidence="2">
    <location>
        <begin position="395"/>
        <end position="415"/>
    </location>
</feature>
<protein>
    <recommendedName>
        <fullName evidence="3">ACB domain-containing protein</fullName>
    </recommendedName>
</protein>
<evidence type="ECO:0000313" key="4">
    <source>
        <dbReference type="EMBL" id="GMI00076.1"/>
    </source>
</evidence>
<keyword evidence="2" id="KW-1133">Transmembrane helix</keyword>
<keyword evidence="2" id="KW-0472">Membrane</keyword>
<dbReference type="AlphaFoldDB" id="A0A9W7C8M6"/>
<evidence type="ECO:0000256" key="1">
    <source>
        <dbReference type="SAM" id="MobiDB-lite"/>
    </source>
</evidence>
<evidence type="ECO:0000256" key="2">
    <source>
        <dbReference type="SAM" id="Phobius"/>
    </source>
</evidence>
<sequence length="962" mass="107701">MSLTFEQAQAKAKSLDGLDNETKLRIYSTFKCTIGAPTSARPGWTDPVGRAKWDAYSERSKVLTDTETAKATYVTLIQELSGETPPVELPTSTPPSIPSMSPPPSSPRVGKISSLIATPPIHLRYEYLSSIEISSCFIISGISGVFSLLILFVYIRIANDSSEFNALDSLDAMSKVSIAVTSTISLLTLLSLTFLSLNYLQTRRHLNVLQNELNLTNVFTLLICSIWAILQLSLSTYIFIDFCPIFSALIQIFAGVTDAIGALIMYSLHYSIAMHITLLEEYRGRRWRRWLILSPAVIVVGVSLALRILDDVQYLSDDYNPYNTKQKRATACSEIRSNTFTCELRERDDFDWLDAYGVASLISLLIIIVYCIIAQKKLAQLPYYDNLELNVSLRLYIWQTFVIYAVYIIMTAINIKQSGIDHYNSPCSDRISTEISSPETLVLISCWIIIRSYLLTPIPKKWRSRGKYKMRQGELQRFVWGRRVGERGRALTWGKDKGEFWSKVMGVTSSPKSRSAVGGFIRRGMSVKLAKAASPDAWKNMILEGDLASFEEIDDNILLREVGYGPEPKVLGNQPVFDLEVCAACMWMSKIVYADGVSAVLVSNDARKEVDDIASWDVNDSESSSESDSMDDIEIVELGLAGQTAKQRSAVEAFEEACSVTMKTFNFTSKVIFETSTHAVRALIIWNVQTSQIAVSFRGSKMGANFMSDAKFLRKKHPTMPTHGLTKLGRYFNQPYVHRGFLGAFCDSGIEDKVLSHVKSLVLIMKSPPKIIVTGHSLGGALAQLCAYSIQTEINLPPHSVTCYTFGCPGLGNLNFCWNYETCVPDTFNIVNNTDWVYYVGKYASRVFHPGIPVHIGLTGDIIVRPTFLEMSLSHFWWRESLVDHLFPSYQFSFVKVLVKNLGEEELDDWLELCPTLGDYVEKAGGIVPYDFVLKWEQDISRRKSGNELGGEVDEGVAITKD</sequence>
<dbReference type="InterPro" id="IPR000582">
    <property type="entry name" value="Acyl-CoA-binding_protein"/>
</dbReference>
<dbReference type="Proteomes" id="UP001165122">
    <property type="component" value="Unassembled WGS sequence"/>
</dbReference>
<name>A0A9W7C8M6_9STRA</name>
<dbReference type="EMBL" id="BRXW01000018">
    <property type="protein sequence ID" value="GMI00076.1"/>
    <property type="molecule type" value="Genomic_DNA"/>
</dbReference>
<feature type="compositionally biased region" description="Pro residues" evidence="1">
    <location>
        <begin position="92"/>
        <end position="106"/>
    </location>
</feature>
<accession>A0A9W7C8M6</accession>
<dbReference type="PANTHER" id="PTHR45856">
    <property type="entry name" value="ALPHA/BETA-HYDROLASES SUPERFAMILY PROTEIN"/>
    <property type="match status" value="1"/>
</dbReference>
<dbReference type="OrthoDB" id="200718at2759"/>
<feature type="transmembrane region" description="Helical" evidence="2">
    <location>
        <begin position="290"/>
        <end position="309"/>
    </location>
</feature>
<dbReference type="CDD" id="cd00519">
    <property type="entry name" value="Lipase_3"/>
    <property type="match status" value="1"/>
</dbReference>
<keyword evidence="5" id="KW-1185">Reference proteome</keyword>
<dbReference type="SUPFAM" id="SSF47027">
    <property type="entry name" value="Acyl-CoA binding protein"/>
    <property type="match status" value="1"/>
</dbReference>
<dbReference type="Pfam" id="PF01764">
    <property type="entry name" value="Lipase_3"/>
    <property type="match status" value="1"/>
</dbReference>
<dbReference type="Gene3D" id="3.40.50.1820">
    <property type="entry name" value="alpha/beta hydrolase"/>
    <property type="match status" value="1"/>
</dbReference>
<dbReference type="InterPro" id="IPR002921">
    <property type="entry name" value="Fungal_lipase-type"/>
</dbReference>
<comment type="caution">
    <text evidence="4">The sequence shown here is derived from an EMBL/GenBank/DDBJ whole genome shotgun (WGS) entry which is preliminary data.</text>
</comment>
<evidence type="ECO:0000259" key="3">
    <source>
        <dbReference type="PROSITE" id="PS51228"/>
    </source>
</evidence>
<feature type="region of interest" description="Disordered" evidence="1">
    <location>
        <begin position="84"/>
        <end position="108"/>
    </location>
</feature>
<dbReference type="InterPro" id="IPR014352">
    <property type="entry name" value="FERM/acyl-CoA-bd_prot_sf"/>
</dbReference>
<feature type="transmembrane region" description="Helical" evidence="2">
    <location>
        <begin position="133"/>
        <end position="157"/>
    </location>
</feature>
<dbReference type="InterPro" id="IPR051218">
    <property type="entry name" value="Sec_MonoDiacylglyc_Lipase"/>
</dbReference>
<evidence type="ECO:0000313" key="5">
    <source>
        <dbReference type="Proteomes" id="UP001165122"/>
    </source>
</evidence>
<organism evidence="4 5">
    <name type="scientific">Triparma laevis f. longispina</name>
    <dbReference type="NCBI Taxonomy" id="1714387"/>
    <lineage>
        <taxon>Eukaryota</taxon>
        <taxon>Sar</taxon>
        <taxon>Stramenopiles</taxon>
        <taxon>Ochrophyta</taxon>
        <taxon>Bolidophyceae</taxon>
        <taxon>Parmales</taxon>
        <taxon>Triparmaceae</taxon>
        <taxon>Triparma</taxon>
    </lineage>
</organism>
<dbReference type="GO" id="GO:0006629">
    <property type="term" value="P:lipid metabolic process"/>
    <property type="evidence" value="ECO:0007669"/>
    <property type="project" value="InterPro"/>
</dbReference>
<feature type="transmembrane region" description="Helical" evidence="2">
    <location>
        <begin position="218"/>
        <end position="240"/>
    </location>
</feature>
<dbReference type="GO" id="GO:0000062">
    <property type="term" value="F:fatty-acyl-CoA binding"/>
    <property type="evidence" value="ECO:0007669"/>
    <property type="project" value="InterPro"/>
</dbReference>
<reference evidence="5" key="1">
    <citation type="journal article" date="2023" name="Commun. Biol.">
        <title>Genome analysis of Parmales, the sister group of diatoms, reveals the evolutionary specialization of diatoms from phago-mixotrophs to photoautotrophs.</title>
        <authorList>
            <person name="Ban H."/>
            <person name="Sato S."/>
            <person name="Yoshikawa S."/>
            <person name="Yamada K."/>
            <person name="Nakamura Y."/>
            <person name="Ichinomiya M."/>
            <person name="Sato N."/>
            <person name="Blanc-Mathieu R."/>
            <person name="Endo H."/>
            <person name="Kuwata A."/>
            <person name="Ogata H."/>
        </authorList>
    </citation>
    <scope>NUCLEOTIDE SEQUENCE [LARGE SCALE GENOMIC DNA]</scope>
    <source>
        <strain evidence="5">NIES 3700</strain>
    </source>
</reference>
<feature type="transmembrane region" description="Helical" evidence="2">
    <location>
        <begin position="177"/>
        <end position="197"/>
    </location>
</feature>
<feature type="transmembrane region" description="Helical" evidence="2">
    <location>
        <begin position="246"/>
        <end position="269"/>
    </location>
</feature>
<keyword evidence="2" id="KW-0812">Transmembrane</keyword>
<proteinExistence type="predicted"/>
<dbReference type="InterPro" id="IPR029058">
    <property type="entry name" value="AB_hydrolase_fold"/>
</dbReference>
<dbReference type="InterPro" id="IPR035984">
    <property type="entry name" value="Acyl-CoA-binding_sf"/>
</dbReference>
<feature type="transmembrane region" description="Helical" evidence="2">
    <location>
        <begin position="355"/>
        <end position="374"/>
    </location>
</feature>
<dbReference type="PANTHER" id="PTHR45856:SF24">
    <property type="entry name" value="FUNGAL LIPASE-LIKE DOMAIN-CONTAINING PROTEIN"/>
    <property type="match status" value="1"/>
</dbReference>
<dbReference type="Gene3D" id="1.20.80.10">
    <property type="match status" value="1"/>
</dbReference>
<gene>
    <name evidence="4" type="ORF">TrLO_g11764</name>
</gene>
<dbReference type="PROSITE" id="PS51228">
    <property type="entry name" value="ACB_2"/>
    <property type="match status" value="1"/>
</dbReference>